<keyword evidence="3" id="KW-1185">Reference proteome</keyword>
<protein>
    <recommendedName>
        <fullName evidence="1">ImpA N-terminal domain-containing protein</fullName>
    </recommendedName>
</protein>
<proteinExistence type="predicted"/>
<accession>L8J8R8</accession>
<evidence type="ECO:0000313" key="3">
    <source>
        <dbReference type="Proteomes" id="UP000011134"/>
    </source>
</evidence>
<organism evidence="2 3">
    <name type="scientific">Photobacterium marinum</name>
    <dbReference type="NCBI Taxonomy" id="1056511"/>
    <lineage>
        <taxon>Bacteria</taxon>
        <taxon>Pseudomonadati</taxon>
        <taxon>Pseudomonadota</taxon>
        <taxon>Gammaproteobacteria</taxon>
        <taxon>Vibrionales</taxon>
        <taxon>Vibrionaceae</taxon>
        <taxon>Photobacterium</taxon>
    </lineage>
</organism>
<dbReference type="PANTHER" id="PTHR37951:SF1">
    <property type="entry name" value="TYPE VI SECRETION SYSTEM COMPONENT TSSA1"/>
    <property type="match status" value="1"/>
</dbReference>
<dbReference type="PATRIC" id="fig|1056511.3.peg.3491"/>
<dbReference type="OrthoDB" id="9771118at2"/>
<dbReference type="EMBL" id="AMZO01000025">
    <property type="protein sequence ID" value="ELR64603.1"/>
    <property type="molecule type" value="Genomic_DNA"/>
</dbReference>
<dbReference type="PANTHER" id="PTHR37951">
    <property type="entry name" value="CYTOPLASMIC PROTEIN-RELATED"/>
    <property type="match status" value="1"/>
</dbReference>
<dbReference type="AlphaFoldDB" id="L8J8R8"/>
<sequence length="364" mass="40856">MDDLINLELLKQPVSDEFPAGEDLRNDITPTSPYFSLKDVRNNARAAERNALVENEPLLSYSAKWKDILTSVPNILTTQCKDLEFTAWYIEALARTYGFAGLNCGFTVAKILIEEFWGYLYPLPDEDGIETRIAPLIGLNGFEGEGTLLMPIACIPITEHNGEHAYSLWEYEQALEIDRLENDKKKQRLDAGGIELADVLAAVEASSTDFYKQLALDIQQAVASYELLVQVMDEVCEISLPTSHISKRLQSCKEAVDYLAGDRIDEVETVEIVIDESDINVSDEAVTTSINFQLNSRQEAINNLKNIAVFFKKTEPHSPMAYAIEQVVRWSDMTLPDLLSELISDGEARNGYFRLVGIESEEVE</sequence>
<dbReference type="RefSeq" id="WP_007467958.1">
    <property type="nucleotide sequence ID" value="NZ_AMZO01000025.1"/>
</dbReference>
<evidence type="ECO:0000313" key="2">
    <source>
        <dbReference type="EMBL" id="ELR64603.1"/>
    </source>
</evidence>
<dbReference type="Pfam" id="PF06812">
    <property type="entry name" value="ImpA_N"/>
    <property type="match status" value="1"/>
</dbReference>
<dbReference type="Proteomes" id="UP000011134">
    <property type="component" value="Unassembled WGS sequence"/>
</dbReference>
<feature type="domain" description="ImpA N-terminal" evidence="1">
    <location>
        <begin position="12"/>
        <end position="140"/>
    </location>
</feature>
<dbReference type="InterPro" id="IPR017740">
    <property type="entry name" value="TssA-like"/>
</dbReference>
<dbReference type="NCBIfam" id="TIGR03363">
    <property type="entry name" value="VI_chp_8"/>
    <property type="match status" value="1"/>
</dbReference>
<gene>
    <name evidence="2" type="ORF">C942_02416</name>
</gene>
<reference evidence="2 3" key="1">
    <citation type="submission" date="2012-12" db="EMBL/GenBank/DDBJ databases">
        <title>Genome Assembly of Photobacterium sp. AK15.</title>
        <authorList>
            <person name="Khatri I."/>
            <person name="Vaidya B."/>
            <person name="Srinivas T.N.R."/>
            <person name="Subramanian S."/>
            <person name="Pinnaka A."/>
        </authorList>
    </citation>
    <scope>NUCLEOTIDE SEQUENCE [LARGE SCALE GENOMIC DNA]</scope>
    <source>
        <strain evidence="2 3">AK15</strain>
    </source>
</reference>
<dbReference type="InterPro" id="IPR010657">
    <property type="entry name" value="ImpA_N"/>
</dbReference>
<comment type="caution">
    <text evidence="2">The sequence shown here is derived from an EMBL/GenBank/DDBJ whole genome shotgun (WGS) entry which is preliminary data.</text>
</comment>
<evidence type="ECO:0000259" key="1">
    <source>
        <dbReference type="Pfam" id="PF06812"/>
    </source>
</evidence>
<name>L8J8R8_9GAMM</name>